<evidence type="ECO:0000256" key="4">
    <source>
        <dbReference type="SAM" id="MobiDB-lite"/>
    </source>
</evidence>
<feature type="compositionally biased region" description="Basic and acidic residues" evidence="4">
    <location>
        <begin position="438"/>
        <end position="452"/>
    </location>
</feature>
<dbReference type="AlphaFoldDB" id="A0A840WA24"/>
<evidence type="ECO:0000313" key="7">
    <source>
        <dbReference type="Proteomes" id="UP000579647"/>
    </source>
</evidence>
<dbReference type="RefSeq" id="WP_184360301.1">
    <property type="nucleotide sequence ID" value="NZ_BAAAKM010000013.1"/>
</dbReference>
<gene>
    <name evidence="6" type="ORF">HNR07_000052</name>
</gene>
<sequence>MATINQRTLTDGRARYWVKWRLGGTRGGAPQSEPFDTRADAHTFKLHVEAAGHHWPENWIPRQGWAEGWVPGHGWVKVAEEDEPEAEPVIFADFARELIDSMTGIEERTRADYHRELELHLIPHFGQVNLRDVTQLKPKDVRAWVNQLRTGTPDPKASYRTPNPSRGRQKEPGWLRKPLAAKFIHNLHGLLFSICEAAVREDPPIRPSNPAARTRLPRADHEADTEMCFLTREEFTLLRDSMHPDVRDMVEVFVRTGMRYSELVALQVRDVSFTPTIDHDGQQQVRGHLDVRRAWKRGPNNTFHLGAPKTRSSRRRLPLSPRTIDLLRPRLEGKKPEEFVFTTDQGSWWRHSSFYGRRWAPGVKEAQRRGLGKKPRIHDLRHTHVAWLIEKDVHVFKIQRRLGHTSITTTMDRYGHLVTDIDDTMIEAIDGPPTPPKPRTDPGGEQRLRLIS</sequence>
<dbReference type="InterPro" id="IPR011010">
    <property type="entry name" value="DNA_brk_join_enz"/>
</dbReference>
<reference evidence="6 7" key="1">
    <citation type="submission" date="2020-08" db="EMBL/GenBank/DDBJ databases">
        <title>Sequencing the genomes of 1000 actinobacteria strains.</title>
        <authorList>
            <person name="Klenk H.-P."/>
        </authorList>
    </citation>
    <scope>NUCLEOTIDE SEQUENCE [LARGE SCALE GENOMIC DNA]</scope>
    <source>
        <strain evidence="6 7">DSM 44598</strain>
    </source>
</reference>
<dbReference type="InterPro" id="IPR010998">
    <property type="entry name" value="Integrase_recombinase_N"/>
</dbReference>
<feature type="domain" description="Tyr recombinase" evidence="5">
    <location>
        <begin position="225"/>
        <end position="430"/>
    </location>
</feature>
<dbReference type="Proteomes" id="UP000579647">
    <property type="component" value="Unassembled WGS sequence"/>
</dbReference>
<evidence type="ECO:0000259" key="5">
    <source>
        <dbReference type="PROSITE" id="PS51898"/>
    </source>
</evidence>
<protein>
    <submittedName>
        <fullName evidence="6">Integrase</fullName>
    </submittedName>
</protein>
<dbReference type="SUPFAM" id="SSF56349">
    <property type="entry name" value="DNA breaking-rejoining enzymes"/>
    <property type="match status" value="1"/>
</dbReference>
<accession>A0A840WA24</accession>
<comment type="caution">
    <text evidence="6">The sequence shown here is derived from an EMBL/GenBank/DDBJ whole genome shotgun (WGS) entry which is preliminary data.</text>
</comment>
<dbReference type="GO" id="GO:0015074">
    <property type="term" value="P:DNA integration"/>
    <property type="evidence" value="ECO:0007669"/>
    <property type="project" value="UniProtKB-KW"/>
</dbReference>
<keyword evidence="7" id="KW-1185">Reference proteome</keyword>
<dbReference type="InterPro" id="IPR013762">
    <property type="entry name" value="Integrase-like_cat_sf"/>
</dbReference>
<dbReference type="CDD" id="cd01189">
    <property type="entry name" value="INT_ICEBs1_C_like"/>
    <property type="match status" value="1"/>
</dbReference>
<dbReference type="Gene3D" id="1.10.443.10">
    <property type="entry name" value="Intergrase catalytic core"/>
    <property type="match status" value="1"/>
</dbReference>
<proteinExistence type="inferred from homology"/>
<evidence type="ECO:0000313" key="6">
    <source>
        <dbReference type="EMBL" id="MBB5488915.1"/>
    </source>
</evidence>
<feature type="region of interest" description="Disordered" evidence="4">
    <location>
        <begin position="148"/>
        <end position="172"/>
    </location>
</feature>
<dbReference type="EMBL" id="JACHDO010000001">
    <property type="protein sequence ID" value="MBB5488915.1"/>
    <property type="molecule type" value="Genomic_DNA"/>
</dbReference>
<keyword evidence="3" id="KW-0233">DNA recombination</keyword>
<dbReference type="GO" id="GO:0003677">
    <property type="term" value="F:DNA binding"/>
    <property type="evidence" value="ECO:0007669"/>
    <property type="project" value="UniProtKB-KW"/>
</dbReference>
<dbReference type="InterPro" id="IPR050090">
    <property type="entry name" value="Tyrosine_recombinase_XerCD"/>
</dbReference>
<dbReference type="Pfam" id="PF00589">
    <property type="entry name" value="Phage_integrase"/>
    <property type="match status" value="1"/>
</dbReference>
<name>A0A840WA24_9ACTN</name>
<feature type="region of interest" description="Disordered" evidence="4">
    <location>
        <begin position="428"/>
        <end position="452"/>
    </location>
</feature>
<dbReference type="PANTHER" id="PTHR30349:SF64">
    <property type="entry name" value="PROPHAGE INTEGRASE INTD-RELATED"/>
    <property type="match status" value="1"/>
</dbReference>
<comment type="similarity">
    <text evidence="1">Belongs to the 'phage' integrase family.</text>
</comment>
<evidence type="ECO:0000256" key="1">
    <source>
        <dbReference type="ARBA" id="ARBA00008857"/>
    </source>
</evidence>
<organism evidence="6 7">
    <name type="scientific">Nocardiopsis metallicus</name>
    <dbReference type="NCBI Taxonomy" id="179819"/>
    <lineage>
        <taxon>Bacteria</taxon>
        <taxon>Bacillati</taxon>
        <taxon>Actinomycetota</taxon>
        <taxon>Actinomycetes</taxon>
        <taxon>Streptosporangiales</taxon>
        <taxon>Nocardiopsidaceae</taxon>
        <taxon>Nocardiopsis</taxon>
    </lineage>
</organism>
<evidence type="ECO:0000256" key="3">
    <source>
        <dbReference type="ARBA" id="ARBA00023172"/>
    </source>
</evidence>
<evidence type="ECO:0000256" key="2">
    <source>
        <dbReference type="ARBA" id="ARBA00023125"/>
    </source>
</evidence>
<dbReference type="InterPro" id="IPR002104">
    <property type="entry name" value="Integrase_catalytic"/>
</dbReference>
<dbReference type="Gene3D" id="1.10.150.130">
    <property type="match status" value="1"/>
</dbReference>
<dbReference type="PANTHER" id="PTHR30349">
    <property type="entry name" value="PHAGE INTEGRASE-RELATED"/>
    <property type="match status" value="1"/>
</dbReference>
<keyword evidence="2" id="KW-0238">DNA-binding</keyword>
<dbReference type="PROSITE" id="PS51898">
    <property type="entry name" value="TYR_RECOMBINASE"/>
    <property type="match status" value="1"/>
</dbReference>
<dbReference type="GO" id="GO:0006310">
    <property type="term" value="P:DNA recombination"/>
    <property type="evidence" value="ECO:0007669"/>
    <property type="project" value="UniProtKB-KW"/>
</dbReference>